<protein>
    <recommendedName>
        <fullName evidence="4">Molecular chaperone DnaJ</fullName>
    </recommendedName>
</protein>
<dbReference type="EMBL" id="JBHRSJ010000012">
    <property type="protein sequence ID" value="MFC2972091.1"/>
    <property type="molecule type" value="Genomic_DNA"/>
</dbReference>
<dbReference type="InterPro" id="IPR036410">
    <property type="entry name" value="HSP_DnaJ_Cys-rich_dom_sf"/>
</dbReference>
<sequence>MSDIQHPEPPLNPGDQAPPGTPGTGEQICRACKGSGLTDGKPCPECGGSGRVIEGVGGA</sequence>
<dbReference type="Gene3D" id="6.20.20.10">
    <property type="match status" value="1"/>
</dbReference>
<name>A0ABV7AS76_9GAMM</name>
<accession>A0ABV7AS76</accession>
<dbReference type="RefSeq" id="WP_377813720.1">
    <property type="nucleotide sequence ID" value="NZ_JBHRSJ010000012.1"/>
</dbReference>
<comment type="caution">
    <text evidence="2">The sequence shown here is derived from an EMBL/GenBank/DDBJ whole genome shotgun (WGS) entry which is preliminary data.</text>
</comment>
<evidence type="ECO:0000313" key="3">
    <source>
        <dbReference type="Proteomes" id="UP001595457"/>
    </source>
</evidence>
<evidence type="ECO:0008006" key="4">
    <source>
        <dbReference type="Google" id="ProtNLM"/>
    </source>
</evidence>
<proteinExistence type="predicted"/>
<evidence type="ECO:0000256" key="1">
    <source>
        <dbReference type="SAM" id="MobiDB-lite"/>
    </source>
</evidence>
<organism evidence="2 3">
    <name type="scientific">Azotobacter bryophylli</name>
    <dbReference type="NCBI Taxonomy" id="1986537"/>
    <lineage>
        <taxon>Bacteria</taxon>
        <taxon>Pseudomonadati</taxon>
        <taxon>Pseudomonadota</taxon>
        <taxon>Gammaproteobacteria</taxon>
        <taxon>Pseudomonadales</taxon>
        <taxon>Pseudomonadaceae</taxon>
        <taxon>Azotobacter</taxon>
    </lineage>
</organism>
<reference evidence="3" key="1">
    <citation type="journal article" date="2019" name="Int. J. Syst. Evol. Microbiol.">
        <title>The Global Catalogue of Microorganisms (GCM) 10K type strain sequencing project: providing services to taxonomists for standard genome sequencing and annotation.</title>
        <authorList>
            <consortium name="The Broad Institute Genomics Platform"/>
            <consortium name="The Broad Institute Genome Sequencing Center for Infectious Disease"/>
            <person name="Wu L."/>
            <person name="Ma J."/>
        </authorList>
    </citation>
    <scope>NUCLEOTIDE SEQUENCE [LARGE SCALE GENOMIC DNA]</scope>
    <source>
        <strain evidence="3">KCTC 62195</strain>
    </source>
</reference>
<evidence type="ECO:0000313" key="2">
    <source>
        <dbReference type="EMBL" id="MFC2972091.1"/>
    </source>
</evidence>
<dbReference type="Proteomes" id="UP001595457">
    <property type="component" value="Unassembled WGS sequence"/>
</dbReference>
<dbReference type="SUPFAM" id="SSF57938">
    <property type="entry name" value="DnaJ/Hsp40 cysteine-rich domain"/>
    <property type="match status" value="1"/>
</dbReference>
<keyword evidence="3" id="KW-1185">Reference proteome</keyword>
<feature type="region of interest" description="Disordered" evidence="1">
    <location>
        <begin position="1"/>
        <end position="26"/>
    </location>
</feature>
<gene>
    <name evidence="2" type="ORF">ACFOJE_07690</name>
</gene>